<dbReference type="AlphaFoldDB" id="A0A382XAC9"/>
<evidence type="ECO:0000313" key="2">
    <source>
        <dbReference type="EMBL" id="SVD67820.1"/>
    </source>
</evidence>
<dbReference type="InterPro" id="IPR002881">
    <property type="entry name" value="DUF58"/>
</dbReference>
<reference evidence="2" key="1">
    <citation type="submission" date="2018-05" db="EMBL/GenBank/DDBJ databases">
        <authorList>
            <person name="Lanie J.A."/>
            <person name="Ng W.-L."/>
            <person name="Kazmierczak K.M."/>
            <person name="Andrzejewski T.M."/>
            <person name="Davidsen T.M."/>
            <person name="Wayne K.J."/>
            <person name="Tettelin H."/>
            <person name="Glass J.I."/>
            <person name="Rusch D."/>
            <person name="Podicherti R."/>
            <person name="Tsui H.-C.T."/>
            <person name="Winkler M.E."/>
        </authorList>
    </citation>
    <scope>NUCLEOTIDE SEQUENCE</scope>
</reference>
<evidence type="ECO:0000259" key="1">
    <source>
        <dbReference type="Pfam" id="PF01882"/>
    </source>
</evidence>
<proteinExistence type="predicted"/>
<sequence>MADTNETKDFLSPELFARIKAIQIRTQRLVTDALAGDYQSAFKGRGMEFEEVRAYIPGDDVRHIDWKVTARTGVPFVKEHREERELTVMLLVDVSSSGAFGTVDKFKSEIAAEVAAV</sequence>
<organism evidence="2">
    <name type="scientific">marine metagenome</name>
    <dbReference type="NCBI Taxonomy" id="408172"/>
    <lineage>
        <taxon>unclassified sequences</taxon>
        <taxon>metagenomes</taxon>
        <taxon>ecological metagenomes</taxon>
    </lineage>
</organism>
<feature type="domain" description="DUF58" evidence="1">
    <location>
        <begin position="51"/>
        <end position="117"/>
    </location>
</feature>
<feature type="non-terminal residue" evidence="2">
    <location>
        <position position="117"/>
    </location>
</feature>
<dbReference type="EMBL" id="UINC01166070">
    <property type="protein sequence ID" value="SVD67820.1"/>
    <property type="molecule type" value="Genomic_DNA"/>
</dbReference>
<dbReference type="PANTHER" id="PTHR33608:SF6">
    <property type="entry name" value="BLL2464 PROTEIN"/>
    <property type="match status" value="1"/>
</dbReference>
<gene>
    <name evidence="2" type="ORF">METZ01_LOCUS420674</name>
</gene>
<protein>
    <recommendedName>
        <fullName evidence="1">DUF58 domain-containing protein</fullName>
    </recommendedName>
</protein>
<dbReference type="PANTHER" id="PTHR33608">
    <property type="entry name" value="BLL2464 PROTEIN"/>
    <property type="match status" value="1"/>
</dbReference>
<accession>A0A382XAC9</accession>
<name>A0A382XAC9_9ZZZZ</name>
<dbReference type="Pfam" id="PF01882">
    <property type="entry name" value="DUF58"/>
    <property type="match status" value="1"/>
</dbReference>